<evidence type="ECO:0000313" key="4">
    <source>
        <dbReference type="Proteomes" id="UP001632037"/>
    </source>
</evidence>
<comment type="caution">
    <text evidence="3">The sequence shown here is derived from an EMBL/GenBank/DDBJ whole genome shotgun (WGS) entry which is preliminary data.</text>
</comment>
<proteinExistence type="predicted"/>
<feature type="domain" description="Phosphoribosyltransferase" evidence="2">
    <location>
        <begin position="330"/>
        <end position="535"/>
    </location>
</feature>
<sequence length="543" mass="60286">MEPTALPQLSSYLPTASFDTSTSTMNTTDTGGIKKRRNSIEGAFSAVSPGPPTSHQLENDELKRKQPPPEVSVEDNSSKTAPFSRLSTIYQAHEQGSPLVMSKGFSFSSTSSSQGGDVETTSYFTSQPTTPRRERTSRYLSEGDRREIITRIDAGEKQVALAREFSVSRAAICNLYKNRWEVLTRGSRNPESKHPKTKRSCSKRSSPPRLTPQPAANDEDNTVDHVPEPITVYPDVSSITITTDESPREDTPLEGYVEYRSRHEGDESKQNSSPVVRMDLDQEGHTGHHHQLERHQDQRQPSSIQDEASTPVAPRPFLVHEASAYSYPCRNLVAALRDESIGTVVFQQRAMRLARLLVEEVLTCLPHEDVQIKNQFGDVCHATRSLDERDVFGVSMENKGMLLLRAFSTISPASPTGVISIEARTVDDKSYSSVMASTIHAQLPPVSTFQVVLLLDIECATGNEACAVLQHLVHERQIPPKSIYFVTVISSFEGLQNVFQHFPDVTLIAGQVDTVLDANQRIRPGIGDFMQRYWNVHTDPSAP</sequence>
<accession>A0ABD3G681</accession>
<dbReference type="Proteomes" id="UP001632037">
    <property type="component" value="Unassembled WGS sequence"/>
</dbReference>
<dbReference type="InterPro" id="IPR029057">
    <property type="entry name" value="PRTase-like"/>
</dbReference>
<evidence type="ECO:0000259" key="2">
    <source>
        <dbReference type="Pfam" id="PF14681"/>
    </source>
</evidence>
<name>A0ABD3G681_9STRA</name>
<dbReference type="SUPFAM" id="SSF53271">
    <property type="entry name" value="PRTase-like"/>
    <property type="match status" value="1"/>
</dbReference>
<evidence type="ECO:0000313" key="3">
    <source>
        <dbReference type="EMBL" id="KAL3674672.1"/>
    </source>
</evidence>
<reference evidence="3 4" key="1">
    <citation type="submission" date="2024-09" db="EMBL/GenBank/DDBJ databases">
        <title>Genome sequencing and assembly of Phytophthora oleae, isolate VK10A, causative agent of rot of olive drupes.</title>
        <authorList>
            <person name="Conti Taguali S."/>
            <person name="Riolo M."/>
            <person name="La Spada F."/>
            <person name="Cacciola S.O."/>
            <person name="Dionisio G."/>
        </authorList>
    </citation>
    <scope>NUCLEOTIDE SEQUENCE [LARGE SCALE GENOMIC DNA]</scope>
    <source>
        <strain evidence="3 4">VK10A</strain>
    </source>
</reference>
<feature type="compositionally biased region" description="Polar residues" evidence="1">
    <location>
        <begin position="119"/>
        <end position="130"/>
    </location>
</feature>
<feature type="region of interest" description="Disordered" evidence="1">
    <location>
        <begin position="284"/>
        <end position="309"/>
    </location>
</feature>
<dbReference type="CDD" id="cd06223">
    <property type="entry name" value="PRTases_typeI"/>
    <property type="match status" value="1"/>
</dbReference>
<dbReference type="AlphaFoldDB" id="A0ABD3G681"/>
<dbReference type="InterPro" id="IPR000836">
    <property type="entry name" value="PRTase_dom"/>
</dbReference>
<feature type="compositionally biased region" description="Low complexity" evidence="1">
    <location>
        <begin position="19"/>
        <end position="30"/>
    </location>
</feature>
<feature type="region of interest" description="Disordered" evidence="1">
    <location>
        <begin position="1"/>
        <end position="80"/>
    </location>
</feature>
<gene>
    <name evidence="3" type="ORF">V7S43_000612</name>
</gene>
<feature type="compositionally biased region" description="Polar residues" evidence="1">
    <location>
        <begin position="299"/>
        <end position="308"/>
    </location>
</feature>
<dbReference type="Gene3D" id="1.10.10.60">
    <property type="entry name" value="Homeodomain-like"/>
    <property type="match status" value="1"/>
</dbReference>
<feature type="region of interest" description="Disordered" evidence="1">
    <location>
        <begin position="186"/>
        <end position="230"/>
    </location>
</feature>
<protein>
    <recommendedName>
        <fullName evidence="2">Phosphoribosyltransferase domain-containing protein</fullName>
    </recommendedName>
</protein>
<organism evidence="3 4">
    <name type="scientific">Phytophthora oleae</name>
    <dbReference type="NCBI Taxonomy" id="2107226"/>
    <lineage>
        <taxon>Eukaryota</taxon>
        <taxon>Sar</taxon>
        <taxon>Stramenopiles</taxon>
        <taxon>Oomycota</taxon>
        <taxon>Peronosporomycetes</taxon>
        <taxon>Peronosporales</taxon>
        <taxon>Peronosporaceae</taxon>
        <taxon>Phytophthora</taxon>
    </lineage>
</organism>
<feature type="compositionally biased region" description="Low complexity" evidence="1">
    <location>
        <begin position="106"/>
        <end position="116"/>
    </location>
</feature>
<dbReference type="Pfam" id="PF14681">
    <property type="entry name" value="UPRTase"/>
    <property type="match status" value="1"/>
</dbReference>
<feature type="compositionally biased region" description="Polar residues" evidence="1">
    <location>
        <begin position="7"/>
        <end position="18"/>
    </location>
</feature>
<keyword evidence="4" id="KW-1185">Reference proteome</keyword>
<dbReference type="EMBL" id="JBIMZQ010000001">
    <property type="protein sequence ID" value="KAL3674672.1"/>
    <property type="molecule type" value="Genomic_DNA"/>
</dbReference>
<evidence type="ECO:0000256" key="1">
    <source>
        <dbReference type="SAM" id="MobiDB-lite"/>
    </source>
</evidence>
<feature type="region of interest" description="Disordered" evidence="1">
    <location>
        <begin position="106"/>
        <end position="140"/>
    </location>
</feature>
<dbReference type="Gene3D" id="3.40.50.2020">
    <property type="match status" value="1"/>
</dbReference>
<feature type="compositionally biased region" description="Basic and acidic residues" evidence="1">
    <location>
        <begin position="131"/>
        <end position="140"/>
    </location>
</feature>